<dbReference type="InterPro" id="IPR002052">
    <property type="entry name" value="DNA_methylase_N6_adenine_CS"/>
</dbReference>
<dbReference type="RefSeq" id="WP_067655699.1">
    <property type="nucleotide sequence ID" value="NZ_FQXG01000003.1"/>
</dbReference>
<dbReference type="GO" id="GO:0008168">
    <property type="term" value="F:methyltransferase activity"/>
    <property type="evidence" value="ECO:0007669"/>
    <property type="project" value="UniProtKB-KW"/>
</dbReference>
<evidence type="ECO:0000256" key="3">
    <source>
        <dbReference type="ARBA" id="ARBA00022691"/>
    </source>
</evidence>
<dbReference type="Gene3D" id="3.40.50.150">
    <property type="entry name" value="Vaccinia Virus protein VP39"/>
    <property type="match status" value="1"/>
</dbReference>
<dbReference type="Pfam" id="PF13708">
    <property type="entry name" value="DUF4942"/>
    <property type="match status" value="1"/>
</dbReference>
<gene>
    <name evidence="5" type="ORF">SAMN02745129_2372</name>
</gene>
<reference evidence="5 6" key="1">
    <citation type="submission" date="2016-11" db="EMBL/GenBank/DDBJ databases">
        <authorList>
            <person name="Jaros S."/>
            <person name="Januszkiewicz K."/>
            <person name="Wedrychowicz H."/>
        </authorList>
    </citation>
    <scope>NUCLEOTIDE SEQUENCE [LARGE SCALE GENOMIC DNA]</scope>
    <source>
        <strain evidence="5 6">DSM 16917</strain>
    </source>
</reference>
<evidence type="ECO:0000313" key="5">
    <source>
        <dbReference type="EMBL" id="SHH56980.1"/>
    </source>
</evidence>
<dbReference type="Proteomes" id="UP000184268">
    <property type="component" value="Unassembled WGS sequence"/>
</dbReference>
<dbReference type="SUPFAM" id="SSF53335">
    <property type="entry name" value="S-adenosyl-L-methionine-dependent methyltransferases"/>
    <property type="match status" value="1"/>
</dbReference>
<keyword evidence="3" id="KW-0949">S-adenosyl-L-methionine</keyword>
<evidence type="ECO:0000313" key="6">
    <source>
        <dbReference type="Proteomes" id="UP000184268"/>
    </source>
</evidence>
<keyword evidence="6" id="KW-1185">Reference proteome</keyword>
<keyword evidence="1 5" id="KW-0489">Methyltransferase</keyword>
<dbReference type="EMBL" id="FQXG01000003">
    <property type="protein sequence ID" value="SHH56980.1"/>
    <property type="molecule type" value="Genomic_DNA"/>
</dbReference>
<accession>A0A1M5U278</accession>
<protein>
    <submittedName>
        <fullName evidence="5">16S rRNA C967 or C1407 C5-methylase, RsmB/RsmF family</fullName>
    </submittedName>
</protein>
<feature type="domain" description="DUF4942" evidence="4">
    <location>
        <begin position="86"/>
        <end position="264"/>
    </location>
</feature>
<dbReference type="GO" id="GO:0032259">
    <property type="term" value="P:methylation"/>
    <property type="evidence" value="ECO:0007669"/>
    <property type="project" value="UniProtKB-KW"/>
</dbReference>
<evidence type="ECO:0000256" key="1">
    <source>
        <dbReference type="ARBA" id="ARBA00022603"/>
    </source>
</evidence>
<dbReference type="InterPro" id="IPR029063">
    <property type="entry name" value="SAM-dependent_MTases_sf"/>
</dbReference>
<dbReference type="GO" id="GO:0003676">
    <property type="term" value="F:nucleic acid binding"/>
    <property type="evidence" value="ECO:0007669"/>
    <property type="project" value="InterPro"/>
</dbReference>
<keyword evidence="2" id="KW-0808">Transferase</keyword>
<dbReference type="PROSITE" id="PS00092">
    <property type="entry name" value="N6_MTASE"/>
    <property type="match status" value="1"/>
</dbReference>
<proteinExistence type="predicted"/>
<dbReference type="CDD" id="cd02440">
    <property type="entry name" value="AdoMet_MTases"/>
    <property type="match status" value="1"/>
</dbReference>
<dbReference type="InterPro" id="IPR031339">
    <property type="entry name" value="DUF4942"/>
</dbReference>
<dbReference type="STRING" id="299255.SAMN02745129_2372"/>
<sequence length="534" mass="60153">MNTATALAVVPECHKLFPKGHFEFEEAPRIDLMLRQYQVHKAKIMAFHDQFEDADFAYSLQMILSGNQNIGITMDPSDMDRAASISALDADYWSKAMNATGLYDFMTAERREKWSNAIYLKECPPFEPEAVITTLKELLLSRGTLFAERVDWVFRKLSGEHKTNLPQGFSKKLIFGTSYDRSGKSDASSVQQNCIQELRYVIATMLGQECGKDLESNQILRDAKANSGKKVEIDGGSLVITMYKKGTMHVEVHPEMAWKLNELLNLKNPEAIPNKIRQPYKNALALRSFKTKTMVKDWLPAAVLSALKEAEWKAEGTELRIGWPHNSDRFVGKWIANILGSLGAELIGPSLYRFEYDARPVIRQVLLQRCVPEQQSYQFYPTGDELGKMAAEWLNAKPGDGCLEPQAGRGDLARFLPDESTTCVELSDLRCTVLKQKGFGQVVCADFLEWGRRTSQRFDKILSNPPFTGGQDRHHTELAVSLLKVGGSMVVILPSSRREKLHFSGCKTRWSEVIKGAFEDTMASVVVAHITREQ</sequence>
<dbReference type="OrthoDB" id="9784823at2"/>
<dbReference type="AlphaFoldDB" id="A0A1M5U278"/>
<organism evidence="5 6">
    <name type="scientific">Ferrimonas marina</name>
    <dbReference type="NCBI Taxonomy" id="299255"/>
    <lineage>
        <taxon>Bacteria</taxon>
        <taxon>Pseudomonadati</taxon>
        <taxon>Pseudomonadota</taxon>
        <taxon>Gammaproteobacteria</taxon>
        <taxon>Alteromonadales</taxon>
        <taxon>Ferrimonadaceae</taxon>
        <taxon>Ferrimonas</taxon>
    </lineage>
</organism>
<evidence type="ECO:0000256" key="2">
    <source>
        <dbReference type="ARBA" id="ARBA00022679"/>
    </source>
</evidence>
<name>A0A1M5U278_9GAMM</name>
<evidence type="ECO:0000259" key="4">
    <source>
        <dbReference type="Pfam" id="PF13708"/>
    </source>
</evidence>